<dbReference type="STRING" id="358681.BBR47_40310"/>
<dbReference type="eggNOG" id="ENOG502ZQIX">
    <property type="taxonomic scope" value="Bacteria"/>
</dbReference>
<dbReference type="AlphaFoldDB" id="C0ZGU9"/>
<organism evidence="1 2">
    <name type="scientific">Brevibacillus brevis (strain 47 / JCM 6285 / NBRC 100599)</name>
    <dbReference type="NCBI Taxonomy" id="358681"/>
    <lineage>
        <taxon>Bacteria</taxon>
        <taxon>Bacillati</taxon>
        <taxon>Bacillota</taxon>
        <taxon>Bacilli</taxon>
        <taxon>Bacillales</taxon>
        <taxon>Paenibacillaceae</taxon>
        <taxon>Brevibacillus</taxon>
    </lineage>
</organism>
<protein>
    <submittedName>
        <fullName evidence="1">Uncharacterized protein</fullName>
    </submittedName>
</protein>
<dbReference type="KEGG" id="bbe:BBR47_40310"/>
<evidence type="ECO:0000313" key="2">
    <source>
        <dbReference type="Proteomes" id="UP000001877"/>
    </source>
</evidence>
<accession>C0ZGU9</accession>
<dbReference type="Proteomes" id="UP000001877">
    <property type="component" value="Chromosome"/>
</dbReference>
<gene>
    <name evidence="1" type="ordered locus">BBR47_40310</name>
</gene>
<name>C0ZGU9_BREBN</name>
<evidence type="ECO:0000313" key="1">
    <source>
        <dbReference type="EMBL" id="BAH45008.1"/>
    </source>
</evidence>
<sequence length="252" mass="29156">MIKITAKNKRCLNRLRRKDQGSLPESGGKRMGEFTTGILYPRKYEPKVLIALSKTEQPHFHRNVNSDWNAFFLQDEWLETSTTLDFLLRLSKQFVPLLWFHDAEDNGWGFRLFDAGFEVASATISYSLDVEMAEAEFGRLYPEIDLQEGIVDSEDVRQKYEDILERVVRSELYRREVGKGITRIKPQSFSRIVGPKQIQQLRSLFDLQLLTNVDDDTGASLLYDSVDLFKEILGIEEMVWVNFAYLASGGRE</sequence>
<dbReference type="HOGENOM" id="CLU_1222843_0_0_9"/>
<keyword evidence="2" id="KW-1185">Reference proteome</keyword>
<reference evidence="1 2" key="1">
    <citation type="submission" date="2005-03" db="EMBL/GenBank/DDBJ databases">
        <title>Brevibacillus brevis strain 47, complete genome.</title>
        <authorList>
            <person name="Hosoyama A."/>
            <person name="Yamada R."/>
            <person name="Hongo Y."/>
            <person name="Terui Y."/>
            <person name="Ankai A."/>
            <person name="Masuyama W."/>
            <person name="Sekiguchi M."/>
            <person name="Takeda T."/>
            <person name="Asano K."/>
            <person name="Ohji S."/>
            <person name="Ichikawa N."/>
            <person name="Narita S."/>
            <person name="Aoki N."/>
            <person name="Miura H."/>
            <person name="Matsushita S."/>
            <person name="Sekigawa T."/>
            <person name="Yamagata H."/>
            <person name="Yoshikawa H."/>
            <person name="Udaka S."/>
            <person name="Tanikawa S."/>
            <person name="Fujita N."/>
        </authorList>
    </citation>
    <scope>NUCLEOTIDE SEQUENCE [LARGE SCALE GENOMIC DNA]</scope>
    <source>
        <strain evidence="2">47 / JCM 6285 / NBRC 100599</strain>
    </source>
</reference>
<proteinExistence type="predicted"/>
<dbReference type="EMBL" id="AP008955">
    <property type="protein sequence ID" value="BAH45008.1"/>
    <property type="molecule type" value="Genomic_DNA"/>
</dbReference>